<protein>
    <submittedName>
        <fullName evidence="2">Uncharacterized protein</fullName>
    </submittedName>
</protein>
<feature type="transmembrane region" description="Helical" evidence="1">
    <location>
        <begin position="219"/>
        <end position="238"/>
    </location>
</feature>
<name>A0ABQ2KDC9_9MICO</name>
<sequence>MTEGAIPPAPAAAHRPTRAEAAASARRAAVEVAAIQLCGAIALLLPRFRADRPEPLLGVLLSAVLLLWLAVAVAAAHQLVERGTSARVLVLIAVVLLGAGAALAVEAAVRPGTSLALWLLVAGLPGVPLGTALSRAAARAVAPSTDAPGRWRPSPATRRALAECWALLLAGSGAALLLGAGEVKALWIVPAVLVVCAAWLALARLARRAAGLIGTGGRATALVLLVVAAAVAAIAAGAATGDAFWHLGGSLLGAVLLAALVPAAIVGALRAGAAARG</sequence>
<keyword evidence="1" id="KW-0812">Transmembrane</keyword>
<feature type="transmembrane region" description="Helical" evidence="1">
    <location>
        <begin position="88"/>
        <end position="109"/>
    </location>
</feature>
<feature type="transmembrane region" description="Helical" evidence="1">
    <location>
        <begin position="244"/>
        <end position="269"/>
    </location>
</feature>
<dbReference type="RefSeq" id="WP_188715723.1">
    <property type="nucleotide sequence ID" value="NZ_BAABBD010000001.1"/>
</dbReference>
<evidence type="ECO:0000313" key="2">
    <source>
        <dbReference type="EMBL" id="GGN78822.1"/>
    </source>
</evidence>
<feature type="transmembrane region" description="Helical" evidence="1">
    <location>
        <begin position="57"/>
        <end position="76"/>
    </location>
</feature>
<evidence type="ECO:0000313" key="3">
    <source>
        <dbReference type="Proteomes" id="UP000626982"/>
    </source>
</evidence>
<evidence type="ECO:0000256" key="1">
    <source>
        <dbReference type="SAM" id="Phobius"/>
    </source>
</evidence>
<keyword evidence="1" id="KW-1133">Transmembrane helix</keyword>
<gene>
    <name evidence="2" type="ORF">GCM10010968_05060</name>
</gene>
<organism evidence="2 3">
    <name type="scientific">Agrococcus terreus</name>
    <dbReference type="NCBI Taxonomy" id="574649"/>
    <lineage>
        <taxon>Bacteria</taxon>
        <taxon>Bacillati</taxon>
        <taxon>Actinomycetota</taxon>
        <taxon>Actinomycetes</taxon>
        <taxon>Micrococcales</taxon>
        <taxon>Microbacteriaceae</taxon>
        <taxon>Agrococcus</taxon>
    </lineage>
</organism>
<feature type="transmembrane region" description="Helical" evidence="1">
    <location>
        <begin position="185"/>
        <end position="207"/>
    </location>
</feature>
<proteinExistence type="predicted"/>
<feature type="transmembrane region" description="Helical" evidence="1">
    <location>
        <begin position="160"/>
        <end position="179"/>
    </location>
</feature>
<dbReference type="Proteomes" id="UP000626982">
    <property type="component" value="Unassembled WGS sequence"/>
</dbReference>
<comment type="caution">
    <text evidence="2">The sequence shown here is derived from an EMBL/GenBank/DDBJ whole genome shotgun (WGS) entry which is preliminary data.</text>
</comment>
<reference evidence="3" key="1">
    <citation type="journal article" date="2019" name="Int. J. Syst. Evol. Microbiol.">
        <title>The Global Catalogue of Microorganisms (GCM) 10K type strain sequencing project: providing services to taxonomists for standard genome sequencing and annotation.</title>
        <authorList>
            <consortium name="The Broad Institute Genomics Platform"/>
            <consortium name="The Broad Institute Genome Sequencing Center for Infectious Disease"/>
            <person name="Wu L."/>
            <person name="Ma J."/>
        </authorList>
    </citation>
    <scope>NUCLEOTIDE SEQUENCE [LARGE SCALE GENOMIC DNA]</scope>
    <source>
        <strain evidence="3">CGMCC 1.6960</strain>
    </source>
</reference>
<accession>A0ABQ2KDC9</accession>
<dbReference type="EMBL" id="BMLM01000001">
    <property type="protein sequence ID" value="GGN78822.1"/>
    <property type="molecule type" value="Genomic_DNA"/>
</dbReference>
<keyword evidence="3" id="KW-1185">Reference proteome</keyword>
<feature type="transmembrane region" description="Helical" evidence="1">
    <location>
        <begin position="115"/>
        <end position="133"/>
    </location>
</feature>
<keyword evidence="1" id="KW-0472">Membrane</keyword>